<evidence type="ECO:0000256" key="1">
    <source>
        <dbReference type="ARBA" id="ARBA00004138"/>
    </source>
</evidence>
<dbReference type="EMBL" id="CM000638">
    <property type="protein sequence ID" value="EED96499.1"/>
    <property type="molecule type" value="Genomic_DNA"/>
</dbReference>
<evidence type="ECO:0000313" key="6">
    <source>
        <dbReference type="EMBL" id="EED96499.1"/>
    </source>
</evidence>
<evidence type="ECO:0000256" key="3">
    <source>
        <dbReference type="ARBA" id="ARBA00023273"/>
    </source>
</evidence>
<feature type="coiled-coil region" evidence="4">
    <location>
        <begin position="59"/>
        <end position="120"/>
    </location>
</feature>
<dbReference type="PaxDb" id="35128-Thaps1555"/>
<sequence length="469" mass="57048">MSVAAFKLQQRRRDRERILHETESFLHQHNNTERLLDWENRTQQQIQQREESNLAQQFQKQDEDELNKRQNELQSLYNREMSEWKDTLQRSLEVSQEEKIEQIRKRAYELKARRESERQKFVKECYERRWREACDDLRALDSKATLDRLMKDRKAMIQKKTLGNSDDGPSRQSQADDYQTNQRMTLMQQRENDESMLRIKSNLQTKEALDQQLQWKRAQIVSITAQIKQEEQEQLRHLALLEQQAKESQHALTEQAKQEGDDMLRETMQRAKQREDQRQIEKDRDWRLLQHALELERAQIKAENAKKEEGKEAASEYVYCLREQIKQEEKENQHVTAMRDEASEKIFQRNDEKMAAEAERRRQSMEEVKLSRQEQIRMKERESEELRREKEREFQETKAALQRDEEAERRKLEQTKTEKIENTSANKKIMEQMKKERALEQQEKLLLNKQIQYAEKIYQQKMAEHRRLR</sequence>
<keyword evidence="4" id="KW-0175">Coiled coil</keyword>
<dbReference type="KEGG" id="tps:THAPSDRAFT_1555"/>
<organism evidence="6 7">
    <name type="scientific">Thalassiosira pseudonana</name>
    <name type="common">Marine diatom</name>
    <name type="synonym">Cyclotella nana</name>
    <dbReference type="NCBI Taxonomy" id="35128"/>
    <lineage>
        <taxon>Eukaryota</taxon>
        <taxon>Sar</taxon>
        <taxon>Stramenopiles</taxon>
        <taxon>Ochrophyta</taxon>
        <taxon>Bacillariophyta</taxon>
        <taxon>Coscinodiscophyceae</taxon>
        <taxon>Thalassiosirophycidae</taxon>
        <taxon>Thalassiosirales</taxon>
        <taxon>Thalassiosiraceae</taxon>
        <taxon>Thalassiosira</taxon>
    </lineage>
</organism>
<gene>
    <name evidence="6" type="ORF">THAPSDRAFT_1555</name>
</gene>
<dbReference type="AlphaFoldDB" id="B8BRA0"/>
<evidence type="ECO:0000256" key="5">
    <source>
        <dbReference type="SAM" id="MobiDB-lite"/>
    </source>
</evidence>
<dbReference type="InterPro" id="IPR043596">
    <property type="entry name" value="CFAP53/TCHP"/>
</dbReference>
<dbReference type="PANTHER" id="PTHR31183">
    <property type="entry name" value="TRICHOPLEIN KERATIN FILAMENT-BINDING PROTEIN FAMILY MEMBER"/>
    <property type="match status" value="1"/>
</dbReference>
<dbReference type="PANTHER" id="PTHR31183:SF1">
    <property type="entry name" value="CILIA- AND FLAGELLA-ASSOCIATED PROTEIN 53"/>
    <property type="match status" value="1"/>
</dbReference>
<reference evidence="6 7" key="1">
    <citation type="journal article" date="2004" name="Science">
        <title>The genome of the diatom Thalassiosira pseudonana: ecology, evolution, and metabolism.</title>
        <authorList>
            <person name="Armbrust E.V."/>
            <person name="Berges J.A."/>
            <person name="Bowler C."/>
            <person name="Green B.R."/>
            <person name="Martinez D."/>
            <person name="Putnam N.H."/>
            <person name="Zhou S."/>
            <person name="Allen A.E."/>
            <person name="Apt K.E."/>
            <person name="Bechner M."/>
            <person name="Brzezinski M.A."/>
            <person name="Chaal B.K."/>
            <person name="Chiovitti A."/>
            <person name="Davis A.K."/>
            <person name="Demarest M.S."/>
            <person name="Detter J.C."/>
            <person name="Glavina T."/>
            <person name="Goodstein D."/>
            <person name="Hadi M.Z."/>
            <person name="Hellsten U."/>
            <person name="Hildebrand M."/>
            <person name="Jenkins B.D."/>
            <person name="Jurka J."/>
            <person name="Kapitonov V.V."/>
            <person name="Kroger N."/>
            <person name="Lau W.W."/>
            <person name="Lane T.W."/>
            <person name="Larimer F.W."/>
            <person name="Lippmeier J.C."/>
            <person name="Lucas S."/>
            <person name="Medina M."/>
            <person name="Montsant A."/>
            <person name="Obornik M."/>
            <person name="Parker M.S."/>
            <person name="Palenik B."/>
            <person name="Pazour G.J."/>
            <person name="Richardson P.M."/>
            <person name="Rynearson T.A."/>
            <person name="Saito M.A."/>
            <person name="Schwartz D.C."/>
            <person name="Thamatrakoln K."/>
            <person name="Valentin K."/>
            <person name="Vardi A."/>
            <person name="Wilkerson F.P."/>
            <person name="Rokhsar D.S."/>
        </authorList>
    </citation>
    <scope>NUCLEOTIDE SEQUENCE [LARGE SCALE GENOMIC DNA]</scope>
    <source>
        <strain evidence="6 7">CCMP1335</strain>
    </source>
</reference>
<dbReference type="HOGENOM" id="CLU_559413_0_0_1"/>
<name>B8BRA0_THAPS</name>
<feature type="region of interest" description="Disordered" evidence="5">
    <location>
        <begin position="159"/>
        <end position="180"/>
    </location>
</feature>
<accession>B8BRA0</accession>
<dbReference type="GeneID" id="7449782"/>
<dbReference type="RefSeq" id="XP_002286858.1">
    <property type="nucleotide sequence ID" value="XM_002286822.1"/>
</dbReference>
<evidence type="ECO:0000313" key="7">
    <source>
        <dbReference type="Proteomes" id="UP000001449"/>
    </source>
</evidence>
<keyword evidence="2" id="KW-0969">Cilium</keyword>
<protein>
    <recommendedName>
        <fullName evidence="8">Trichohyalin-plectin-homology domain-containing protein</fullName>
    </recommendedName>
</protein>
<reference evidence="6 7" key="2">
    <citation type="journal article" date="2008" name="Nature">
        <title>The Phaeodactylum genome reveals the evolutionary history of diatom genomes.</title>
        <authorList>
            <person name="Bowler C."/>
            <person name="Allen A.E."/>
            <person name="Badger J.H."/>
            <person name="Grimwood J."/>
            <person name="Jabbari K."/>
            <person name="Kuo A."/>
            <person name="Maheswari U."/>
            <person name="Martens C."/>
            <person name="Maumus F."/>
            <person name="Otillar R.P."/>
            <person name="Rayko E."/>
            <person name="Salamov A."/>
            <person name="Vandepoele K."/>
            <person name="Beszteri B."/>
            <person name="Gruber A."/>
            <person name="Heijde M."/>
            <person name="Katinka M."/>
            <person name="Mock T."/>
            <person name="Valentin K."/>
            <person name="Verret F."/>
            <person name="Berges J.A."/>
            <person name="Brownlee C."/>
            <person name="Cadoret J.P."/>
            <person name="Chiovitti A."/>
            <person name="Choi C.J."/>
            <person name="Coesel S."/>
            <person name="De Martino A."/>
            <person name="Detter J.C."/>
            <person name="Durkin C."/>
            <person name="Falciatore A."/>
            <person name="Fournet J."/>
            <person name="Haruta M."/>
            <person name="Huysman M.J."/>
            <person name="Jenkins B.D."/>
            <person name="Jiroutova K."/>
            <person name="Jorgensen R.E."/>
            <person name="Joubert Y."/>
            <person name="Kaplan A."/>
            <person name="Kroger N."/>
            <person name="Kroth P.G."/>
            <person name="La Roche J."/>
            <person name="Lindquist E."/>
            <person name="Lommer M."/>
            <person name="Martin-Jezequel V."/>
            <person name="Lopez P.J."/>
            <person name="Lucas S."/>
            <person name="Mangogna M."/>
            <person name="McGinnis K."/>
            <person name="Medlin L.K."/>
            <person name="Montsant A."/>
            <person name="Oudot-Le Secq M.P."/>
            <person name="Napoli C."/>
            <person name="Obornik M."/>
            <person name="Parker M.S."/>
            <person name="Petit J.L."/>
            <person name="Porcel B.M."/>
            <person name="Poulsen N."/>
            <person name="Robison M."/>
            <person name="Rychlewski L."/>
            <person name="Rynearson T.A."/>
            <person name="Schmutz J."/>
            <person name="Shapiro H."/>
            <person name="Siaut M."/>
            <person name="Stanley M."/>
            <person name="Sussman M.R."/>
            <person name="Taylor A.R."/>
            <person name="Vardi A."/>
            <person name="von Dassow P."/>
            <person name="Vyverman W."/>
            <person name="Willis A."/>
            <person name="Wyrwicz L.S."/>
            <person name="Rokhsar D.S."/>
            <person name="Weissenbach J."/>
            <person name="Armbrust E.V."/>
            <person name="Green B.R."/>
            <person name="Van de Peer Y."/>
            <person name="Grigoriev I.V."/>
        </authorList>
    </citation>
    <scope>NUCLEOTIDE SEQUENCE [LARGE SCALE GENOMIC DNA]</scope>
    <source>
        <strain evidence="6 7">CCMP1335</strain>
    </source>
</reference>
<keyword evidence="3" id="KW-0966">Cell projection</keyword>
<comment type="subcellular location">
    <subcellularLocation>
        <location evidence="1">Cell projection</location>
        <location evidence="1">Cilium</location>
    </subcellularLocation>
</comment>
<feature type="compositionally biased region" description="Basic and acidic residues" evidence="5">
    <location>
        <begin position="379"/>
        <end position="421"/>
    </location>
</feature>
<dbReference type="OMA" id="EENDRMY"/>
<evidence type="ECO:0000256" key="4">
    <source>
        <dbReference type="SAM" id="Coils"/>
    </source>
</evidence>
<evidence type="ECO:0008006" key="8">
    <source>
        <dbReference type="Google" id="ProtNLM"/>
    </source>
</evidence>
<dbReference type="InParanoid" id="B8BRA0"/>
<dbReference type="Proteomes" id="UP000001449">
    <property type="component" value="Chromosome 1"/>
</dbReference>
<dbReference type="eggNOG" id="ENOG502TAT8">
    <property type="taxonomic scope" value="Eukaryota"/>
</dbReference>
<feature type="coiled-coil region" evidence="4">
    <location>
        <begin position="288"/>
        <end position="345"/>
    </location>
</feature>
<feature type="region of interest" description="Disordered" evidence="5">
    <location>
        <begin position="379"/>
        <end position="427"/>
    </location>
</feature>
<keyword evidence="7" id="KW-1185">Reference proteome</keyword>
<evidence type="ECO:0000256" key="2">
    <source>
        <dbReference type="ARBA" id="ARBA00023069"/>
    </source>
</evidence>
<proteinExistence type="predicted"/>
<feature type="compositionally biased region" description="Polar residues" evidence="5">
    <location>
        <begin position="170"/>
        <end position="180"/>
    </location>
</feature>
<dbReference type="GO" id="GO:0005929">
    <property type="term" value="C:cilium"/>
    <property type="evidence" value="ECO:0007669"/>
    <property type="project" value="UniProtKB-SubCell"/>
</dbReference>